<comment type="caution">
    <text evidence="1">The sequence shown here is derived from an EMBL/GenBank/DDBJ whole genome shotgun (WGS) entry which is preliminary data.</text>
</comment>
<protein>
    <submittedName>
        <fullName evidence="1">Uncharacterized protein</fullName>
    </submittedName>
</protein>
<dbReference type="Proteomes" id="UP000024635">
    <property type="component" value="Unassembled WGS sequence"/>
</dbReference>
<reference evidence="2" key="1">
    <citation type="journal article" date="2015" name="Nat. Genet.">
        <title>The genome and transcriptome of the zoonotic hookworm Ancylostoma ceylanicum identify infection-specific gene families.</title>
        <authorList>
            <person name="Schwarz E.M."/>
            <person name="Hu Y."/>
            <person name="Antoshechkin I."/>
            <person name="Miller M.M."/>
            <person name="Sternberg P.W."/>
            <person name="Aroian R.V."/>
        </authorList>
    </citation>
    <scope>NUCLEOTIDE SEQUENCE</scope>
    <source>
        <strain evidence="2">HY135</strain>
    </source>
</reference>
<gene>
    <name evidence="1" type="primary">Acey_s0245.g3557</name>
    <name evidence="1" type="ORF">Y032_0245g3557</name>
</gene>
<sequence>MVTKVTDITKERTIKGKSPEREWIYAISKGKPTNSLYQPVRSEKRTLVYPWSTESDSLRRIMQITCEEADDRKNEVE</sequence>
<dbReference type="AlphaFoldDB" id="A0A016SE58"/>
<proteinExistence type="predicted"/>
<evidence type="ECO:0000313" key="2">
    <source>
        <dbReference type="Proteomes" id="UP000024635"/>
    </source>
</evidence>
<evidence type="ECO:0000313" key="1">
    <source>
        <dbReference type="EMBL" id="EYB88544.1"/>
    </source>
</evidence>
<name>A0A016SE58_9BILA</name>
<keyword evidence="2" id="KW-1185">Reference proteome</keyword>
<dbReference type="EMBL" id="JARK01001581">
    <property type="protein sequence ID" value="EYB88544.1"/>
    <property type="molecule type" value="Genomic_DNA"/>
</dbReference>
<organism evidence="1 2">
    <name type="scientific">Ancylostoma ceylanicum</name>
    <dbReference type="NCBI Taxonomy" id="53326"/>
    <lineage>
        <taxon>Eukaryota</taxon>
        <taxon>Metazoa</taxon>
        <taxon>Ecdysozoa</taxon>
        <taxon>Nematoda</taxon>
        <taxon>Chromadorea</taxon>
        <taxon>Rhabditida</taxon>
        <taxon>Rhabditina</taxon>
        <taxon>Rhabditomorpha</taxon>
        <taxon>Strongyloidea</taxon>
        <taxon>Ancylostomatidae</taxon>
        <taxon>Ancylostomatinae</taxon>
        <taxon>Ancylostoma</taxon>
    </lineage>
</organism>
<accession>A0A016SE58</accession>